<evidence type="ECO:0000256" key="5">
    <source>
        <dbReference type="ARBA" id="ARBA00023004"/>
    </source>
</evidence>
<dbReference type="EMBL" id="KV749561">
    <property type="protein sequence ID" value="OCL08893.1"/>
    <property type="molecule type" value="Genomic_DNA"/>
</dbReference>
<dbReference type="AlphaFoldDB" id="A0A8E2F2S5"/>
<evidence type="ECO:0000256" key="7">
    <source>
        <dbReference type="PIRSR" id="PIRSR602401-1"/>
    </source>
</evidence>
<dbReference type="GO" id="GO:0020037">
    <property type="term" value="F:heme binding"/>
    <property type="evidence" value="ECO:0007669"/>
    <property type="project" value="InterPro"/>
</dbReference>
<evidence type="ECO:0000256" key="2">
    <source>
        <dbReference type="ARBA" id="ARBA00010617"/>
    </source>
</evidence>
<evidence type="ECO:0000256" key="6">
    <source>
        <dbReference type="ARBA" id="ARBA00023033"/>
    </source>
</evidence>
<dbReference type="PANTHER" id="PTHR24287">
    <property type="entry name" value="P450, PUTATIVE (EUROFUNG)-RELATED"/>
    <property type="match status" value="1"/>
</dbReference>
<dbReference type="PRINTS" id="PR00385">
    <property type="entry name" value="P450"/>
</dbReference>
<accession>A0A8E2F2S5</accession>
<evidence type="ECO:0000256" key="9">
    <source>
        <dbReference type="SAM" id="Phobius"/>
    </source>
</evidence>
<dbReference type="PROSITE" id="PS00086">
    <property type="entry name" value="CYTOCHROME_P450"/>
    <property type="match status" value="1"/>
</dbReference>
<keyword evidence="4 8" id="KW-0560">Oxidoreductase</keyword>
<proteinExistence type="inferred from homology"/>
<dbReference type="Gene3D" id="1.10.630.10">
    <property type="entry name" value="Cytochrome P450"/>
    <property type="match status" value="1"/>
</dbReference>
<feature type="transmembrane region" description="Helical" evidence="9">
    <location>
        <begin position="12"/>
        <end position="31"/>
    </location>
</feature>
<dbReference type="OrthoDB" id="1470350at2759"/>
<organism evidence="10 11">
    <name type="scientific">Glonium stellatum</name>
    <dbReference type="NCBI Taxonomy" id="574774"/>
    <lineage>
        <taxon>Eukaryota</taxon>
        <taxon>Fungi</taxon>
        <taxon>Dikarya</taxon>
        <taxon>Ascomycota</taxon>
        <taxon>Pezizomycotina</taxon>
        <taxon>Dothideomycetes</taxon>
        <taxon>Pleosporomycetidae</taxon>
        <taxon>Gloniales</taxon>
        <taxon>Gloniaceae</taxon>
        <taxon>Glonium</taxon>
    </lineage>
</organism>
<comment type="similarity">
    <text evidence="2 8">Belongs to the cytochrome P450 family.</text>
</comment>
<keyword evidence="5 7" id="KW-0408">Iron</keyword>
<dbReference type="InterPro" id="IPR017972">
    <property type="entry name" value="Cyt_P450_CS"/>
</dbReference>
<keyword evidence="9" id="KW-1133">Transmembrane helix</keyword>
<dbReference type="InterPro" id="IPR001128">
    <property type="entry name" value="Cyt_P450"/>
</dbReference>
<dbReference type="GO" id="GO:0016705">
    <property type="term" value="F:oxidoreductase activity, acting on paired donors, with incorporation or reduction of molecular oxygen"/>
    <property type="evidence" value="ECO:0007669"/>
    <property type="project" value="InterPro"/>
</dbReference>
<dbReference type="SUPFAM" id="SSF48264">
    <property type="entry name" value="Cytochrome P450"/>
    <property type="match status" value="1"/>
</dbReference>
<evidence type="ECO:0000256" key="3">
    <source>
        <dbReference type="ARBA" id="ARBA00022723"/>
    </source>
</evidence>
<evidence type="ECO:0000256" key="8">
    <source>
        <dbReference type="RuleBase" id="RU000461"/>
    </source>
</evidence>
<keyword evidence="9" id="KW-0472">Membrane</keyword>
<evidence type="ECO:0000313" key="10">
    <source>
        <dbReference type="EMBL" id="OCL08893.1"/>
    </source>
</evidence>
<dbReference type="Pfam" id="PF00067">
    <property type="entry name" value="p450"/>
    <property type="match status" value="1"/>
</dbReference>
<keyword evidence="11" id="KW-1185">Reference proteome</keyword>
<dbReference type="PRINTS" id="PR00463">
    <property type="entry name" value="EP450I"/>
</dbReference>
<protein>
    <submittedName>
        <fullName evidence="10">Cytochrome P450</fullName>
    </submittedName>
</protein>
<reference evidence="10 11" key="1">
    <citation type="journal article" date="2016" name="Nat. Commun.">
        <title>Ectomycorrhizal ecology is imprinted in the genome of the dominant symbiotic fungus Cenococcum geophilum.</title>
        <authorList>
            <consortium name="DOE Joint Genome Institute"/>
            <person name="Peter M."/>
            <person name="Kohler A."/>
            <person name="Ohm R.A."/>
            <person name="Kuo A."/>
            <person name="Krutzmann J."/>
            <person name="Morin E."/>
            <person name="Arend M."/>
            <person name="Barry K.W."/>
            <person name="Binder M."/>
            <person name="Choi C."/>
            <person name="Clum A."/>
            <person name="Copeland A."/>
            <person name="Grisel N."/>
            <person name="Haridas S."/>
            <person name="Kipfer T."/>
            <person name="LaButti K."/>
            <person name="Lindquist E."/>
            <person name="Lipzen A."/>
            <person name="Maire R."/>
            <person name="Meier B."/>
            <person name="Mihaltcheva S."/>
            <person name="Molinier V."/>
            <person name="Murat C."/>
            <person name="Poggeler S."/>
            <person name="Quandt C.A."/>
            <person name="Sperisen C."/>
            <person name="Tritt A."/>
            <person name="Tisserant E."/>
            <person name="Crous P.W."/>
            <person name="Henrissat B."/>
            <person name="Nehls U."/>
            <person name="Egli S."/>
            <person name="Spatafora J.W."/>
            <person name="Grigoriev I.V."/>
            <person name="Martin F.M."/>
        </authorList>
    </citation>
    <scope>NUCLEOTIDE SEQUENCE [LARGE SCALE GENOMIC DNA]</scope>
    <source>
        <strain evidence="10 11">CBS 207.34</strain>
    </source>
</reference>
<keyword evidence="3 7" id="KW-0479">Metal-binding</keyword>
<dbReference type="Proteomes" id="UP000250140">
    <property type="component" value="Unassembled WGS sequence"/>
</dbReference>
<dbReference type="PANTHER" id="PTHR24287:SF5">
    <property type="entry name" value="P450, PUTATIVE (EUROFUNG)-RELATED"/>
    <property type="match status" value="1"/>
</dbReference>
<keyword evidence="6 8" id="KW-0503">Monooxygenase</keyword>
<evidence type="ECO:0000313" key="11">
    <source>
        <dbReference type="Proteomes" id="UP000250140"/>
    </source>
</evidence>
<dbReference type="InterPro" id="IPR047146">
    <property type="entry name" value="Cyt_P450_E_CYP52_fungi"/>
</dbReference>
<dbReference type="GO" id="GO:0004497">
    <property type="term" value="F:monooxygenase activity"/>
    <property type="evidence" value="ECO:0007669"/>
    <property type="project" value="UniProtKB-KW"/>
</dbReference>
<dbReference type="InterPro" id="IPR036396">
    <property type="entry name" value="Cyt_P450_sf"/>
</dbReference>
<keyword evidence="7 8" id="KW-0349">Heme</keyword>
<feature type="binding site" description="axial binding residue" evidence="7">
    <location>
        <position position="460"/>
    </location>
    <ligand>
        <name>heme</name>
        <dbReference type="ChEBI" id="CHEBI:30413"/>
    </ligand>
    <ligandPart>
        <name>Fe</name>
        <dbReference type="ChEBI" id="CHEBI:18248"/>
    </ligandPart>
</feature>
<keyword evidence="9" id="KW-0812">Transmembrane</keyword>
<name>A0A8E2F2S5_9PEZI</name>
<comment type="cofactor">
    <cofactor evidence="1 7">
        <name>heme</name>
        <dbReference type="ChEBI" id="CHEBI:30413"/>
    </cofactor>
</comment>
<evidence type="ECO:0000256" key="1">
    <source>
        <dbReference type="ARBA" id="ARBA00001971"/>
    </source>
</evidence>
<dbReference type="GO" id="GO:0005506">
    <property type="term" value="F:iron ion binding"/>
    <property type="evidence" value="ECO:0007669"/>
    <property type="project" value="InterPro"/>
</dbReference>
<dbReference type="InterPro" id="IPR002401">
    <property type="entry name" value="Cyt_P450_E_grp-I"/>
</dbReference>
<sequence>MLGVIFEAFSKPLWLAFALIIIILFSWLRALQSTFRVKTLGARYAPKIPTYLPFSLEFIYKSITAARKQRSFDLWHLLFSTYGTVDSPYTVEVNVGSRRFILTADHEIIKAVLATQFSNFGKGETFNRQFHDFLGDSVFTTDGKEWHDSRQLIRPLFVNQRIGDLEIFERHAQKLLSLISGKGEITELQQLFYRYTLDVATDFMFGTTVGSLDNPQVKFANAISEVQSVQAILARSGPLYPFIPRKTYLKGLVIINSLIKPFVSRTLDLSPDELEKVSNTSSKEYTLLHALARSTRNPKKIRDELVNLLFAGRDTTAATLSWLFYELAGHPSVVRKLRSEIISVLGDDCNKAPKPEDLKKMKYLHHTVDETLRLYPPVPFNIRSALSDTMIATPNSPRPLYIQKGDSVAFSTLVLHRRADLHPPPSQSFAPVDQFSPERWDAWTPRPWTYIPFNGGPRICIGQQFALREIWFTVCRILQRFERLERVEIPSPGDGGGRDERVQFMKTEIVGTPGRKVRVRFWESDGACHE</sequence>
<dbReference type="CDD" id="cd11063">
    <property type="entry name" value="CYP52"/>
    <property type="match status" value="1"/>
</dbReference>
<evidence type="ECO:0000256" key="4">
    <source>
        <dbReference type="ARBA" id="ARBA00023002"/>
    </source>
</evidence>
<gene>
    <name evidence="10" type="ORF">AOQ84DRAFT_405772</name>
</gene>